<proteinExistence type="inferred from homology"/>
<dbReference type="KEGG" id="cvn:111131452"/>
<dbReference type="InterPro" id="IPR012674">
    <property type="entry name" value="Calycin"/>
</dbReference>
<dbReference type="OrthoDB" id="565904at2759"/>
<feature type="signal peptide" evidence="7">
    <location>
        <begin position="1"/>
        <end position="24"/>
    </location>
</feature>
<dbReference type="AlphaFoldDB" id="A0A8B8E5P7"/>
<organism evidence="9 10">
    <name type="scientific">Crassostrea virginica</name>
    <name type="common">Eastern oyster</name>
    <dbReference type="NCBI Taxonomy" id="6565"/>
    <lineage>
        <taxon>Eukaryota</taxon>
        <taxon>Metazoa</taxon>
        <taxon>Spiralia</taxon>
        <taxon>Lophotrochozoa</taxon>
        <taxon>Mollusca</taxon>
        <taxon>Bivalvia</taxon>
        <taxon>Autobranchia</taxon>
        <taxon>Pteriomorphia</taxon>
        <taxon>Ostreida</taxon>
        <taxon>Ostreoidea</taxon>
        <taxon>Ostreidae</taxon>
        <taxon>Crassostrea</taxon>
    </lineage>
</organism>
<sequence length="202" mass="22887">MDFAMLISTLIILSLSYVLQVAIAKQCTVDSFPVQANFITERYLGKWYEIKWFSDNYLPTDVLYQDFSNVFTQQSDGNISISTTGRNPAPGHGCFHYHSTLIPTNTTAKFKYDYMDKGRLLDYWIVSTDYVNYAVAYMCFEENADGTCGKAESWILSRHSYLADDKLAKVNLQIEQLCLNTTLFLTTYRTNGCSADPSSVVG</sequence>
<evidence type="ECO:0000256" key="7">
    <source>
        <dbReference type="PIRNR" id="PIRNR036893"/>
    </source>
</evidence>
<dbReference type="Gene3D" id="2.40.128.20">
    <property type="match status" value="1"/>
</dbReference>
<dbReference type="Proteomes" id="UP000694844">
    <property type="component" value="Chromosome 4"/>
</dbReference>
<dbReference type="SUPFAM" id="SSF50814">
    <property type="entry name" value="Lipocalins"/>
    <property type="match status" value="1"/>
</dbReference>
<protein>
    <submittedName>
        <fullName evidence="10">Retinol-binding protein 4-like isoform X1</fullName>
    </submittedName>
</protein>
<name>A0A8B8E5P7_CRAVI</name>
<dbReference type="PANTHER" id="PTHR11873">
    <property type="entry name" value="RETINOL-BINDING PROTEIN 4"/>
    <property type="match status" value="1"/>
</dbReference>
<dbReference type="InterPro" id="IPR000566">
    <property type="entry name" value="Lipocln_cytosolic_FA-bd_dom"/>
</dbReference>
<evidence type="ECO:0000256" key="1">
    <source>
        <dbReference type="ARBA" id="ARBA00004613"/>
    </source>
</evidence>
<dbReference type="RefSeq" id="XP_022334696.1">
    <property type="nucleotide sequence ID" value="XM_022478988.1"/>
</dbReference>
<comment type="similarity">
    <text evidence="2 7">Belongs to the calycin superfamily. Lipocalin family.</text>
</comment>
<keyword evidence="5" id="KW-0446">Lipid-binding</keyword>
<evidence type="ECO:0000256" key="4">
    <source>
        <dbReference type="ARBA" id="ARBA00023072"/>
    </source>
</evidence>
<dbReference type="Pfam" id="PF00061">
    <property type="entry name" value="Lipocalin"/>
    <property type="match status" value="1"/>
</dbReference>
<keyword evidence="7" id="KW-0732">Signal</keyword>
<accession>A0A8B8E5P7</accession>
<evidence type="ECO:0000259" key="8">
    <source>
        <dbReference type="Pfam" id="PF00061"/>
    </source>
</evidence>
<dbReference type="GO" id="GO:0019841">
    <property type="term" value="F:retinol binding"/>
    <property type="evidence" value="ECO:0007669"/>
    <property type="project" value="UniProtKB-KW"/>
</dbReference>
<keyword evidence="4" id="KW-0683">Retinol-binding</keyword>
<keyword evidence="3" id="KW-0964">Secreted</keyword>
<dbReference type="GeneID" id="111131452"/>
<evidence type="ECO:0000256" key="3">
    <source>
        <dbReference type="ARBA" id="ARBA00022525"/>
    </source>
</evidence>
<dbReference type="GO" id="GO:0005615">
    <property type="term" value="C:extracellular space"/>
    <property type="evidence" value="ECO:0007669"/>
    <property type="project" value="UniProtKB-ARBA"/>
</dbReference>
<keyword evidence="9" id="KW-1185">Reference proteome</keyword>
<comment type="subcellular location">
    <subcellularLocation>
        <location evidence="1">Secreted</location>
    </subcellularLocation>
</comment>
<gene>
    <name evidence="10" type="primary">LOC111131452</name>
</gene>
<dbReference type="GO" id="GO:0034632">
    <property type="term" value="F:retinol transmembrane transporter activity"/>
    <property type="evidence" value="ECO:0007669"/>
    <property type="project" value="InterPro"/>
</dbReference>
<keyword evidence="6" id="KW-1015">Disulfide bond</keyword>
<feature type="chain" id="PRO_5034386538" evidence="7">
    <location>
        <begin position="25"/>
        <end position="202"/>
    </location>
</feature>
<evidence type="ECO:0000256" key="2">
    <source>
        <dbReference type="ARBA" id="ARBA00006889"/>
    </source>
</evidence>
<evidence type="ECO:0000313" key="10">
    <source>
        <dbReference type="RefSeq" id="XP_022334696.1"/>
    </source>
</evidence>
<evidence type="ECO:0000256" key="5">
    <source>
        <dbReference type="ARBA" id="ARBA00023121"/>
    </source>
</evidence>
<evidence type="ECO:0000313" key="9">
    <source>
        <dbReference type="Proteomes" id="UP000694844"/>
    </source>
</evidence>
<dbReference type="PIRSF" id="PIRSF036893">
    <property type="entry name" value="Lipocalin_ApoD"/>
    <property type="match status" value="1"/>
</dbReference>
<reference evidence="10" key="1">
    <citation type="submission" date="2025-08" db="UniProtKB">
        <authorList>
            <consortium name="RefSeq"/>
        </authorList>
    </citation>
    <scope>IDENTIFICATION</scope>
    <source>
        <tissue evidence="10">Whole sample</tissue>
    </source>
</reference>
<feature type="domain" description="Lipocalin/cytosolic fatty-acid binding" evidence="8">
    <location>
        <begin position="45"/>
        <end position="184"/>
    </location>
</feature>
<dbReference type="InterPro" id="IPR002449">
    <property type="entry name" value="Retinol-bd/Purpurin"/>
</dbReference>
<dbReference type="PANTHER" id="PTHR11873:SF0">
    <property type="entry name" value="LIPOCALIN-RELATED PROTEIN"/>
    <property type="match status" value="1"/>
</dbReference>
<evidence type="ECO:0000256" key="6">
    <source>
        <dbReference type="ARBA" id="ARBA00023157"/>
    </source>
</evidence>
<dbReference type="InterPro" id="IPR022271">
    <property type="entry name" value="Lipocalin_ApoD"/>
</dbReference>